<dbReference type="Gene3D" id="3.90.550.10">
    <property type="entry name" value="Spore Coat Polysaccharide Biosynthesis Protein SpsA, Chain A"/>
    <property type="match status" value="1"/>
</dbReference>
<dbReference type="SUPFAM" id="SSF53448">
    <property type="entry name" value="Nucleotide-diphospho-sugar transferases"/>
    <property type="match status" value="1"/>
</dbReference>
<comment type="similarity">
    <text evidence="1">Belongs to the glycosyltransferase 2 family.</text>
</comment>
<name>A0A089LQV2_9BACL</name>
<dbReference type="InterPro" id="IPR001173">
    <property type="entry name" value="Glyco_trans_2-like"/>
</dbReference>
<evidence type="ECO:0000313" key="3">
    <source>
        <dbReference type="EMBL" id="AIQ62460.1"/>
    </source>
</evidence>
<evidence type="ECO:0000313" key="4">
    <source>
        <dbReference type="Proteomes" id="UP000029507"/>
    </source>
</evidence>
<organism evidence="3 4">
    <name type="scientific">Paenibacillus stellifer</name>
    <dbReference type="NCBI Taxonomy" id="169760"/>
    <lineage>
        <taxon>Bacteria</taxon>
        <taxon>Bacillati</taxon>
        <taxon>Bacillota</taxon>
        <taxon>Bacilli</taxon>
        <taxon>Bacillales</taxon>
        <taxon>Paenibacillaceae</taxon>
        <taxon>Paenibacillus</taxon>
    </lineage>
</organism>
<dbReference type="Proteomes" id="UP000029507">
    <property type="component" value="Chromosome"/>
</dbReference>
<gene>
    <name evidence="3" type="ORF">PSTEL_04390</name>
</gene>
<dbReference type="PANTHER" id="PTHR22916:SF3">
    <property type="entry name" value="UDP-GLCNAC:BETAGAL BETA-1,3-N-ACETYLGLUCOSAMINYLTRANSFERASE-LIKE PROTEIN 1"/>
    <property type="match status" value="1"/>
</dbReference>
<dbReference type="HOGENOM" id="CLU_025996_25_1_9"/>
<dbReference type="KEGG" id="pste:PSTEL_04390"/>
<dbReference type="STRING" id="169760.PSTEL_04390"/>
<dbReference type="CDD" id="cd00761">
    <property type="entry name" value="Glyco_tranf_GTA_type"/>
    <property type="match status" value="1"/>
</dbReference>
<dbReference type="Pfam" id="PF00535">
    <property type="entry name" value="Glycos_transf_2"/>
    <property type="match status" value="1"/>
</dbReference>
<proteinExistence type="inferred from homology"/>
<keyword evidence="4" id="KW-1185">Reference proteome</keyword>
<dbReference type="GO" id="GO:0016758">
    <property type="term" value="F:hexosyltransferase activity"/>
    <property type="evidence" value="ECO:0007669"/>
    <property type="project" value="UniProtKB-ARBA"/>
</dbReference>
<accession>A0A089LQV2</accession>
<reference evidence="3 4" key="1">
    <citation type="submission" date="2014-08" db="EMBL/GenBank/DDBJ databases">
        <title>Comparative genomics of the Paenibacillus odorifer group.</title>
        <authorList>
            <person name="den Bakker H.C."/>
            <person name="Tsai Y.-C."/>
            <person name="Martin N."/>
            <person name="Korlach J."/>
            <person name="Wiedmann M."/>
        </authorList>
    </citation>
    <scope>NUCLEOTIDE SEQUENCE [LARGE SCALE GENOMIC DNA]</scope>
    <source>
        <strain evidence="3 4">DSM 14472</strain>
    </source>
</reference>
<dbReference type="PANTHER" id="PTHR22916">
    <property type="entry name" value="GLYCOSYLTRANSFERASE"/>
    <property type="match status" value="1"/>
</dbReference>
<evidence type="ECO:0000256" key="1">
    <source>
        <dbReference type="ARBA" id="ARBA00006739"/>
    </source>
</evidence>
<protein>
    <recommendedName>
        <fullName evidence="2">Glycosyltransferase 2-like domain-containing protein</fullName>
    </recommendedName>
</protein>
<evidence type="ECO:0000259" key="2">
    <source>
        <dbReference type="Pfam" id="PF00535"/>
    </source>
</evidence>
<feature type="domain" description="Glycosyltransferase 2-like" evidence="2">
    <location>
        <begin position="9"/>
        <end position="182"/>
    </location>
</feature>
<sequence length="354" mass="41107">MEGMEVKVSVVIPVYNVEKYVVKTLDSLVRQTRKDFEIIAVNDGSTDRTAEVIQEYILSRQLARIKLVNQRNSGVSAARNKGLGESDGDYVYFLDGDDYVHPDLIERIYKALDIHKPDMVFWDSIKVDEKGRSIDNCMEDKNAELMTVFTGREVLHDIIVNRTIRMIGASGALYSKSVLNKYGITYTNGCMSGEDQEFILKNLTVSEKVVYIKKTMLFYLQRKTSITGSYNIRKFDYVDAFTRTADFMIQRPGLQLIEETFLLRNMVENYFYNINSCLLASRVSIKHLLRDVEKDYPGINAQMIELMKEWKSKGSKNRLIDTFLLHPVFCQLLLMFRHYKGKVINIAYRMRRKH</sequence>
<dbReference type="InterPro" id="IPR029044">
    <property type="entry name" value="Nucleotide-diphossugar_trans"/>
</dbReference>
<dbReference type="EMBL" id="CP009286">
    <property type="protein sequence ID" value="AIQ62460.1"/>
    <property type="molecule type" value="Genomic_DNA"/>
</dbReference>
<dbReference type="AlphaFoldDB" id="A0A089LQV2"/>
<dbReference type="RefSeq" id="WP_038693687.1">
    <property type="nucleotide sequence ID" value="NZ_CP009286.1"/>
</dbReference>